<dbReference type="GO" id="GO:0016020">
    <property type="term" value="C:membrane"/>
    <property type="evidence" value="ECO:0007669"/>
    <property type="project" value="UniProtKB-SubCell"/>
</dbReference>
<proteinExistence type="predicted"/>
<dbReference type="PANTHER" id="PTHR35371:SF1">
    <property type="entry name" value="BLR7753 PROTEIN"/>
    <property type="match status" value="1"/>
</dbReference>
<dbReference type="GeneID" id="19170727"/>
<evidence type="ECO:0000256" key="4">
    <source>
        <dbReference type="ARBA" id="ARBA00023136"/>
    </source>
</evidence>
<dbReference type="Proteomes" id="UP000019478">
    <property type="component" value="Unassembled WGS sequence"/>
</dbReference>
<dbReference type="HOGENOM" id="CLU_110778_0_0_1"/>
<name>W9YKM0_9EURO</name>
<comment type="caution">
    <text evidence="6">The sequence shown here is derived from an EMBL/GenBank/DDBJ whole genome shotgun (WGS) entry which is preliminary data.</text>
</comment>
<dbReference type="SUPFAM" id="SSF161084">
    <property type="entry name" value="MAPEG domain-like"/>
    <property type="match status" value="1"/>
</dbReference>
<accession>W9YKM0</accession>
<dbReference type="Gene3D" id="1.20.120.550">
    <property type="entry name" value="Membrane associated eicosanoid/glutathione metabolism-like domain"/>
    <property type="match status" value="1"/>
</dbReference>
<dbReference type="OrthoDB" id="2122304at2759"/>
<sequence>MPSTSTSTSTFTPSVQSSKPFPASASSLRTPLSSPSPSVSPSSYFSTRAFALHAIPISYALAYPPHLYMFAKLMTATNYAASNLTPRANLERLAPTLSKQTADMLWRARGCHLNALEGFPLFAAAMIAGTYTNLNAKDLNVCAAEYLTARVLYSVLYMTLRSERASYLRTAAYAWSIGVPLYVFWKAGWKLAKGQAQAQA</sequence>
<protein>
    <submittedName>
        <fullName evidence="6">Uncharacterized protein</fullName>
    </submittedName>
</protein>
<comment type="subcellular location">
    <subcellularLocation>
        <location evidence="1">Membrane</location>
    </subcellularLocation>
</comment>
<dbReference type="eggNOG" id="ENOG502S7P4">
    <property type="taxonomic scope" value="Eukaryota"/>
</dbReference>
<keyword evidence="4" id="KW-0472">Membrane</keyword>
<keyword evidence="3" id="KW-1133">Transmembrane helix</keyword>
<gene>
    <name evidence="6" type="ORF">A1O3_06619</name>
</gene>
<evidence type="ECO:0000256" key="1">
    <source>
        <dbReference type="ARBA" id="ARBA00004370"/>
    </source>
</evidence>
<dbReference type="EMBL" id="AMGY01000005">
    <property type="protein sequence ID" value="EXJ82804.1"/>
    <property type="molecule type" value="Genomic_DNA"/>
</dbReference>
<evidence type="ECO:0000313" key="7">
    <source>
        <dbReference type="Proteomes" id="UP000019478"/>
    </source>
</evidence>
<dbReference type="InterPro" id="IPR023352">
    <property type="entry name" value="MAPEG-like_dom_sf"/>
</dbReference>
<feature type="region of interest" description="Disordered" evidence="5">
    <location>
        <begin position="1"/>
        <end position="38"/>
    </location>
</feature>
<organism evidence="6 7">
    <name type="scientific">Capronia epimyces CBS 606.96</name>
    <dbReference type="NCBI Taxonomy" id="1182542"/>
    <lineage>
        <taxon>Eukaryota</taxon>
        <taxon>Fungi</taxon>
        <taxon>Dikarya</taxon>
        <taxon>Ascomycota</taxon>
        <taxon>Pezizomycotina</taxon>
        <taxon>Eurotiomycetes</taxon>
        <taxon>Chaetothyriomycetidae</taxon>
        <taxon>Chaetothyriales</taxon>
        <taxon>Herpotrichiellaceae</taxon>
        <taxon>Capronia</taxon>
    </lineage>
</organism>
<dbReference type="InterPro" id="IPR001129">
    <property type="entry name" value="Membr-assoc_MAPEG"/>
</dbReference>
<evidence type="ECO:0000256" key="3">
    <source>
        <dbReference type="ARBA" id="ARBA00022989"/>
    </source>
</evidence>
<keyword evidence="7" id="KW-1185">Reference proteome</keyword>
<dbReference type="PANTHER" id="PTHR35371">
    <property type="entry name" value="INNER MEMBRANE PROTEIN"/>
    <property type="match status" value="1"/>
</dbReference>
<dbReference type="Pfam" id="PF01124">
    <property type="entry name" value="MAPEG"/>
    <property type="match status" value="1"/>
</dbReference>
<evidence type="ECO:0000313" key="6">
    <source>
        <dbReference type="EMBL" id="EXJ82804.1"/>
    </source>
</evidence>
<reference evidence="6 7" key="1">
    <citation type="submission" date="2013-03" db="EMBL/GenBank/DDBJ databases">
        <title>The Genome Sequence of Capronia epimyces CBS 606.96.</title>
        <authorList>
            <consortium name="The Broad Institute Genomics Platform"/>
            <person name="Cuomo C."/>
            <person name="de Hoog S."/>
            <person name="Gorbushina A."/>
            <person name="Walker B."/>
            <person name="Young S.K."/>
            <person name="Zeng Q."/>
            <person name="Gargeya S."/>
            <person name="Fitzgerald M."/>
            <person name="Haas B."/>
            <person name="Abouelleil A."/>
            <person name="Allen A.W."/>
            <person name="Alvarado L."/>
            <person name="Arachchi H.M."/>
            <person name="Berlin A.M."/>
            <person name="Chapman S.B."/>
            <person name="Gainer-Dewar J."/>
            <person name="Goldberg J."/>
            <person name="Griggs A."/>
            <person name="Gujja S."/>
            <person name="Hansen M."/>
            <person name="Howarth C."/>
            <person name="Imamovic A."/>
            <person name="Ireland A."/>
            <person name="Larimer J."/>
            <person name="McCowan C."/>
            <person name="Murphy C."/>
            <person name="Pearson M."/>
            <person name="Poon T.W."/>
            <person name="Priest M."/>
            <person name="Roberts A."/>
            <person name="Saif S."/>
            <person name="Shea T."/>
            <person name="Sisk P."/>
            <person name="Sykes S."/>
            <person name="Wortman J."/>
            <person name="Nusbaum C."/>
            <person name="Birren B."/>
        </authorList>
    </citation>
    <scope>NUCLEOTIDE SEQUENCE [LARGE SCALE GENOMIC DNA]</scope>
    <source>
        <strain evidence="6 7">CBS 606.96</strain>
    </source>
</reference>
<dbReference type="RefSeq" id="XP_007734927.1">
    <property type="nucleotide sequence ID" value="XM_007736737.1"/>
</dbReference>
<evidence type="ECO:0000256" key="2">
    <source>
        <dbReference type="ARBA" id="ARBA00022692"/>
    </source>
</evidence>
<keyword evidence="2" id="KW-0812">Transmembrane</keyword>
<dbReference type="AlphaFoldDB" id="W9YKM0"/>
<evidence type="ECO:0000256" key="5">
    <source>
        <dbReference type="SAM" id="MobiDB-lite"/>
    </source>
</evidence>